<dbReference type="OrthoDB" id="1682876at2759"/>
<dbReference type="Proteomes" id="UP000236161">
    <property type="component" value="Unassembled WGS sequence"/>
</dbReference>
<dbReference type="PANTHER" id="PTHR33098:SF112">
    <property type="entry name" value="COTTON FIBER PROTEIN"/>
    <property type="match status" value="1"/>
</dbReference>
<evidence type="ECO:0000313" key="1">
    <source>
        <dbReference type="EMBL" id="PKA65435.1"/>
    </source>
</evidence>
<gene>
    <name evidence="1" type="ORF">AXF42_Ash005769</name>
</gene>
<evidence type="ECO:0000313" key="2">
    <source>
        <dbReference type="Proteomes" id="UP000236161"/>
    </source>
</evidence>
<keyword evidence="2" id="KW-1185">Reference proteome</keyword>
<dbReference type="PANTHER" id="PTHR33098">
    <property type="entry name" value="COTTON FIBER (DUF761)"/>
    <property type="match status" value="1"/>
</dbReference>
<dbReference type="EMBL" id="KZ451895">
    <property type="protein sequence ID" value="PKA65435.1"/>
    <property type="molecule type" value="Genomic_DNA"/>
</dbReference>
<dbReference type="AlphaFoldDB" id="A0A2I0BCB9"/>
<protein>
    <submittedName>
        <fullName evidence="1">Uncharacterized protein</fullName>
    </submittedName>
</protein>
<organism evidence="1 2">
    <name type="scientific">Apostasia shenzhenica</name>
    <dbReference type="NCBI Taxonomy" id="1088818"/>
    <lineage>
        <taxon>Eukaryota</taxon>
        <taxon>Viridiplantae</taxon>
        <taxon>Streptophyta</taxon>
        <taxon>Embryophyta</taxon>
        <taxon>Tracheophyta</taxon>
        <taxon>Spermatophyta</taxon>
        <taxon>Magnoliopsida</taxon>
        <taxon>Liliopsida</taxon>
        <taxon>Asparagales</taxon>
        <taxon>Orchidaceae</taxon>
        <taxon>Apostasioideae</taxon>
        <taxon>Apostasia</taxon>
    </lineage>
</organism>
<dbReference type="Pfam" id="PF05553">
    <property type="entry name" value="DUF761"/>
    <property type="match status" value="1"/>
</dbReference>
<name>A0A2I0BCB9_9ASPA</name>
<proteinExistence type="predicted"/>
<sequence>MGSQRLKLLSRLRRAIDKVRFLLAFDLRRWLLSSSAARSRRRRLESRPRSPGLLDCSDAVDEPMYYCSLDMGSPPAPRTISPFPASQSSPPLLVRTISRAASGSSATSEDINQRADDFIESFYRQLRMERQISLKLRYCAGDDD</sequence>
<reference evidence="1 2" key="1">
    <citation type="journal article" date="2017" name="Nature">
        <title>The Apostasia genome and the evolution of orchids.</title>
        <authorList>
            <person name="Zhang G.Q."/>
            <person name="Liu K.W."/>
            <person name="Li Z."/>
            <person name="Lohaus R."/>
            <person name="Hsiao Y.Y."/>
            <person name="Niu S.C."/>
            <person name="Wang J.Y."/>
            <person name="Lin Y.C."/>
            <person name="Xu Q."/>
            <person name="Chen L.J."/>
            <person name="Yoshida K."/>
            <person name="Fujiwara S."/>
            <person name="Wang Z.W."/>
            <person name="Zhang Y.Q."/>
            <person name="Mitsuda N."/>
            <person name="Wang M."/>
            <person name="Liu G.H."/>
            <person name="Pecoraro L."/>
            <person name="Huang H.X."/>
            <person name="Xiao X.J."/>
            <person name="Lin M."/>
            <person name="Wu X.Y."/>
            <person name="Wu W.L."/>
            <person name="Chen Y.Y."/>
            <person name="Chang S.B."/>
            <person name="Sakamoto S."/>
            <person name="Ohme-Takagi M."/>
            <person name="Yagi M."/>
            <person name="Zeng S.J."/>
            <person name="Shen C.Y."/>
            <person name="Yeh C.M."/>
            <person name="Luo Y.B."/>
            <person name="Tsai W.C."/>
            <person name="Van de Peer Y."/>
            <person name="Liu Z.J."/>
        </authorList>
    </citation>
    <scope>NUCLEOTIDE SEQUENCE [LARGE SCALE GENOMIC DNA]</scope>
    <source>
        <strain evidence="2">cv. Shenzhen</strain>
        <tissue evidence="1">Stem</tissue>
    </source>
</reference>
<dbReference type="InterPro" id="IPR008480">
    <property type="entry name" value="DUF761_pln"/>
</dbReference>
<accession>A0A2I0BCB9</accession>